<dbReference type="InterPro" id="IPR040038">
    <property type="entry name" value="TIPIN/Csm3/Swi3"/>
</dbReference>
<comment type="function">
    <text evidence="7">Plays an important role in the control of DNA replication and the maintenance of replication fork stability.</text>
</comment>
<sequence length="381" mass="40865">MPATTASRPAENGGNFVDDYLADWDQDDLFGSQSPEPGKKDKSKEPEKKKDVLGVDDELNLKRKPRVPRVKLDEARLLSDKGIPKLRKMGPRLKFKGKGYEFDDAARLLSFYQAWLDDLYPKATFLDALAMVEKTGHKTTMRNARLKWIDEGKPKAAEADNDIFEEDNRIHTRPAVAQQAERVAPVFEKAASATQQRAKTPAADNQDPVADDDLYNATPLRPATTAKPAGNDMPDDDELDALMAEVEGQPSTAPAPKPAPAAPSRSIFGGGPGGPRDENDDDDYLEALIREAEEATAPPRPVQPAANGGSIFGDGKPKEPAPAAAPDEADDLDALMAEAEAAAGPPSNGAKGAPPGQSGGGNKTDDYEDDEAVLAEMEGLW</sequence>
<protein>
    <recommendedName>
        <fullName evidence="7">Chromosome segregation in meiosis protein</fullName>
    </recommendedName>
</protein>
<proteinExistence type="inferred from homology"/>
<keyword evidence="6 7" id="KW-0131">Cell cycle</keyword>
<reference evidence="10 11" key="1">
    <citation type="journal article" date="2024" name="Commun. Biol.">
        <title>Comparative genomic analysis of thermophilic fungi reveals convergent evolutionary adaptations and gene losses.</title>
        <authorList>
            <person name="Steindorff A.S."/>
            <person name="Aguilar-Pontes M.V."/>
            <person name="Robinson A.J."/>
            <person name="Andreopoulos B."/>
            <person name="LaButti K."/>
            <person name="Kuo A."/>
            <person name="Mondo S."/>
            <person name="Riley R."/>
            <person name="Otillar R."/>
            <person name="Haridas S."/>
            <person name="Lipzen A."/>
            <person name="Grimwood J."/>
            <person name="Schmutz J."/>
            <person name="Clum A."/>
            <person name="Reid I.D."/>
            <person name="Moisan M.C."/>
            <person name="Butler G."/>
            <person name="Nguyen T.T.M."/>
            <person name="Dewar K."/>
            <person name="Conant G."/>
            <person name="Drula E."/>
            <person name="Henrissat B."/>
            <person name="Hansel C."/>
            <person name="Singer S."/>
            <person name="Hutchinson M.I."/>
            <person name="de Vries R.P."/>
            <person name="Natvig D.O."/>
            <person name="Powell A.J."/>
            <person name="Tsang A."/>
            <person name="Grigoriev I.V."/>
        </authorList>
    </citation>
    <scope>NUCLEOTIDE SEQUENCE [LARGE SCALE GENOMIC DNA]</scope>
    <source>
        <strain evidence="10 11">ATCC 22073</strain>
    </source>
</reference>
<name>A0ABR4DG75_9PEZI</name>
<feature type="region of interest" description="Disordered" evidence="8">
    <location>
        <begin position="26"/>
        <end position="57"/>
    </location>
</feature>
<dbReference type="InterPro" id="IPR012923">
    <property type="entry name" value="Csm3"/>
</dbReference>
<evidence type="ECO:0000256" key="1">
    <source>
        <dbReference type="ARBA" id="ARBA00004123"/>
    </source>
</evidence>
<keyword evidence="3 7" id="KW-0227">DNA damage</keyword>
<evidence type="ECO:0000256" key="8">
    <source>
        <dbReference type="SAM" id="MobiDB-lite"/>
    </source>
</evidence>
<feature type="compositionally biased region" description="Low complexity" evidence="8">
    <location>
        <begin position="334"/>
        <end position="346"/>
    </location>
</feature>
<dbReference type="RefSeq" id="XP_070868059.1">
    <property type="nucleotide sequence ID" value="XM_071007687.1"/>
</dbReference>
<evidence type="ECO:0000313" key="10">
    <source>
        <dbReference type="EMBL" id="KAL2269335.1"/>
    </source>
</evidence>
<evidence type="ECO:0000256" key="2">
    <source>
        <dbReference type="ARBA" id="ARBA00006075"/>
    </source>
</evidence>
<evidence type="ECO:0000256" key="6">
    <source>
        <dbReference type="ARBA" id="ARBA00023306"/>
    </source>
</evidence>
<feature type="compositionally biased region" description="Basic and acidic residues" evidence="8">
    <location>
        <begin position="37"/>
        <end position="53"/>
    </location>
</feature>
<accession>A0ABR4DG75</accession>
<evidence type="ECO:0000256" key="3">
    <source>
        <dbReference type="ARBA" id="ARBA00022763"/>
    </source>
</evidence>
<comment type="subcellular location">
    <subcellularLocation>
        <location evidence="1 7">Nucleus</location>
    </subcellularLocation>
</comment>
<comment type="similarity">
    <text evidence="2 7">Belongs to the CSM3 family.</text>
</comment>
<dbReference type="Proteomes" id="UP001600064">
    <property type="component" value="Unassembled WGS sequence"/>
</dbReference>
<dbReference type="PANTHER" id="PTHR13220:SF11">
    <property type="entry name" value="TIMELESS-INTERACTING PROTEIN"/>
    <property type="match status" value="1"/>
</dbReference>
<keyword evidence="4" id="KW-0236">DNA replication inhibitor</keyword>
<evidence type="ECO:0000256" key="4">
    <source>
        <dbReference type="ARBA" id="ARBA00022880"/>
    </source>
</evidence>
<dbReference type="PANTHER" id="PTHR13220">
    <property type="entry name" value="TIMELESS INTERACTING-RELATED"/>
    <property type="match status" value="1"/>
</dbReference>
<comment type="caution">
    <text evidence="10">The sequence shown here is derived from an EMBL/GenBank/DDBJ whole genome shotgun (WGS) entry which is preliminary data.</text>
</comment>
<keyword evidence="5 7" id="KW-0539">Nucleus</keyword>
<organism evidence="10 11">
    <name type="scientific">Remersonia thermophila</name>
    <dbReference type="NCBI Taxonomy" id="72144"/>
    <lineage>
        <taxon>Eukaryota</taxon>
        <taxon>Fungi</taxon>
        <taxon>Dikarya</taxon>
        <taxon>Ascomycota</taxon>
        <taxon>Pezizomycotina</taxon>
        <taxon>Sordariomycetes</taxon>
        <taxon>Sordariomycetidae</taxon>
        <taxon>Sordariales</taxon>
        <taxon>Sordariales incertae sedis</taxon>
        <taxon>Remersonia</taxon>
    </lineage>
</organism>
<dbReference type="GeneID" id="98122331"/>
<evidence type="ECO:0000256" key="5">
    <source>
        <dbReference type="ARBA" id="ARBA00023242"/>
    </source>
</evidence>
<feature type="region of interest" description="Disordered" evidence="8">
    <location>
        <begin position="188"/>
        <end position="381"/>
    </location>
</feature>
<evidence type="ECO:0000256" key="7">
    <source>
        <dbReference type="RuleBase" id="RU366049"/>
    </source>
</evidence>
<feature type="domain" description="Chromosome segregation in meiosis protein 3" evidence="9">
    <location>
        <begin position="71"/>
        <end position="152"/>
    </location>
</feature>
<dbReference type="EMBL" id="JAZGUE010000002">
    <property type="protein sequence ID" value="KAL2269335.1"/>
    <property type="molecule type" value="Genomic_DNA"/>
</dbReference>
<dbReference type="Pfam" id="PF07962">
    <property type="entry name" value="Swi3"/>
    <property type="match status" value="1"/>
</dbReference>
<evidence type="ECO:0000259" key="9">
    <source>
        <dbReference type="Pfam" id="PF07962"/>
    </source>
</evidence>
<gene>
    <name evidence="10" type="ORF">VTJ83DRAFT_1519</name>
</gene>
<evidence type="ECO:0000313" key="11">
    <source>
        <dbReference type="Proteomes" id="UP001600064"/>
    </source>
</evidence>
<keyword evidence="11" id="KW-1185">Reference proteome</keyword>